<evidence type="ECO:0000313" key="8">
    <source>
        <dbReference type="Proteomes" id="UP001596183"/>
    </source>
</evidence>
<dbReference type="PROSITE" id="PS51257">
    <property type="entry name" value="PROKAR_LIPOPROTEIN"/>
    <property type="match status" value="1"/>
</dbReference>
<evidence type="ECO:0000256" key="5">
    <source>
        <dbReference type="ARBA" id="ARBA00023033"/>
    </source>
</evidence>
<evidence type="ECO:0000256" key="3">
    <source>
        <dbReference type="ARBA" id="ARBA00022827"/>
    </source>
</evidence>
<keyword evidence="3" id="KW-0274">FAD</keyword>
<dbReference type="RefSeq" id="WP_381217219.1">
    <property type="nucleotide sequence ID" value="NZ_JBHSPC010000085.1"/>
</dbReference>
<evidence type="ECO:0000256" key="4">
    <source>
        <dbReference type="ARBA" id="ARBA00023002"/>
    </source>
</evidence>
<keyword evidence="5" id="KW-0503">Monooxygenase</keyword>
<reference evidence="8" key="1">
    <citation type="journal article" date="2019" name="Int. J. Syst. Evol. Microbiol.">
        <title>The Global Catalogue of Microorganisms (GCM) 10K type strain sequencing project: providing services to taxonomists for standard genome sequencing and annotation.</title>
        <authorList>
            <consortium name="The Broad Institute Genomics Platform"/>
            <consortium name="The Broad Institute Genome Sequencing Center for Infectious Disease"/>
            <person name="Wu L."/>
            <person name="Ma J."/>
        </authorList>
    </citation>
    <scope>NUCLEOTIDE SEQUENCE [LARGE SCALE GENOMIC DNA]</scope>
    <source>
        <strain evidence="8">JCM 13852</strain>
    </source>
</reference>
<dbReference type="InterPro" id="IPR002938">
    <property type="entry name" value="FAD-bd"/>
</dbReference>
<keyword evidence="2" id="KW-0285">Flavoprotein</keyword>
<dbReference type="PRINTS" id="PR00420">
    <property type="entry name" value="RNGMNOXGNASE"/>
</dbReference>
<evidence type="ECO:0000256" key="1">
    <source>
        <dbReference type="ARBA" id="ARBA00001974"/>
    </source>
</evidence>
<feature type="domain" description="FAD-binding" evidence="6">
    <location>
        <begin position="9"/>
        <end position="348"/>
    </location>
</feature>
<dbReference type="Proteomes" id="UP001596183">
    <property type="component" value="Unassembled WGS sequence"/>
</dbReference>
<dbReference type="EMBL" id="JBHSPC010000085">
    <property type="protein sequence ID" value="MFC5673415.1"/>
    <property type="molecule type" value="Genomic_DNA"/>
</dbReference>
<sequence length="406" mass="43454">MAGPESRPHVLVIGGGIGGFTTALACARRGMSVHVLERAPEIKEIGAGLQLGPNAGRLLGELGVFDSVLRTAVLPERFVILDAYTGREIYQARFGQALAERFGAPYTVMHRADLLDTLLQGSLATGLVTAFTGKEVVGVEQDARGATVTCADGSTHPADIVIGADGLRSAVRREVLDDSEPAVSRYAIYRGPGPRPEGVQDAVTLYAGDGLHLMQYPIQGGELLNRVASFRSVRGAPGSDTWATPEELFEKFADTCDPVREALHHLDLGKRWEQFDRKPMPGWAQGRVALLGDAAHPMRQYLAQGAGQAMEDAVALAAALADSPDDPVTALKEYEEIRFPRAAAVQRNTRFFGEMVHLGGVGAVLRDFAFSSLAADDYSLAEWLYGTGGAPAPQPPARLDFYTEGQ</sequence>
<dbReference type="SUPFAM" id="SSF54373">
    <property type="entry name" value="FAD-linked reductases, C-terminal domain"/>
    <property type="match status" value="1"/>
</dbReference>
<dbReference type="SUPFAM" id="SSF51905">
    <property type="entry name" value="FAD/NAD(P)-binding domain"/>
    <property type="match status" value="1"/>
</dbReference>
<dbReference type="Pfam" id="PF01494">
    <property type="entry name" value="FAD_binding_3"/>
    <property type="match status" value="1"/>
</dbReference>
<proteinExistence type="predicted"/>
<protein>
    <submittedName>
        <fullName evidence="7">FAD-dependent oxidoreductase</fullName>
    </submittedName>
</protein>
<name>A0ABW0XU36_9ACTN</name>
<comment type="cofactor">
    <cofactor evidence="1">
        <name>FAD</name>
        <dbReference type="ChEBI" id="CHEBI:57692"/>
    </cofactor>
</comment>
<dbReference type="Gene3D" id="3.50.50.60">
    <property type="entry name" value="FAD/NAD(P)-binding domain"/>
    <property type="match status" value="1"/>
</dbReference>
<gene>
    <name evidence="7" type="ORF">ACFP2V_25925</name>
</gene>
<keyword evidence="8" id="KW-1185">Reference proteome</keyword>
<keyword evidence="4" id="KW-0560">Oxidoreductase</keyword>
<dbReference type="PANTHER" id="PTHR13789">
    <property type="entry name" value="MONOOXYGENASE"/>
    <property type="match status" value="1"/>
</dbReference>
<comment type="caution">
    <text evidence="7">The sequence shown here is derived from an EMBL/GenBank/DDBJ whole genome shotgun (WGS) entry which is preliminary data.</text>
</comment>
<organism evidence="7 8">
    <name type="scientific">Streptomyces incanus</name>
    <dbReference type="NCBI Taxonomy" id="887453"/>
    <lineage>
        <taxon>Bacteria</taxon>
        <taxon>Bacillati</taxon>
        <taxon>Actinomycetota</taxon>
        <taxon>Actinomycetes</taxon>
        <taxon>Kitasatosporales</taxon>
        <taxon>Streptomycetaceae</taxon>
        <taxon>Streptomyces</taxon>
    </lineage>
</organism>
<accession>A0ABW0XU36</accession>
<dbReference type="PANTHER" id="PTHR13789:SF318">
    <property type="entry name" value="GERANYLGERANYL DIPHOSPHATE REDUCTASE"/>
    <property type="match status" value="1"/>
</dbReference>
<dbReference type="InterPro" id="IPR050493">
    <property type="entry name" value="FAD-dep_Monooxygenase_BioMet"/>
</dbReference>
<evidence type="ECO:0000313" key="7">
    <source>
        <dbReference type="EMBL" id="MFC5673415.1"/>
    </source>
</evidence>
<evidence type="ECO:0000256" key="2">
    <source>
        <dbReference type="ARBA" id="ARBA00022630"/>
    </source>
</evidence>
<dbReference type="InterPro" id="IPR036188">
    <property type="entry name" value="FAD/NAD-bd_sf"/>
</dbReference>
<evidence type="ECO:0000259" key="6">
    <source>
        <dbReference type="Pfam" id="PF01494"/>
    </source>
</evidence>